<dbReference type="EMBL" id="JAHCDA010000004">
    <property type="protein sequence ID" value="MBS7813061.1"/>
    <property type="molecule type" value="Genomic_DNA"/>
</dbReference>
<feature type="signal peptide" evidence="2">
    <location>
        <begin position="1"/>
        <end position="23"/>
    </location>
</feature>
<evidence type="ECO:0000313" key="4">
    <source>
        <dbReference type="Proteomes" id="UP000766336"/>
    </source>
</evidence>
<comment type="caution">
    <text evidence="3">The sequence shown here is derived from an EMBL/GenBank/DDBJ whole genome shotgun (WGS) entry which is preliminary data.</text>
</comment>
<dbReference type="RefSeq" id="WP_213671763.1">
    <property type="nucleotide sequence ID" value="NZ_JAHCDA010000004.1"/>
</dbReference>
<dbReference type="CDD" id="cd13578">
    <property type="entry name" value="PBP2_Bug27"/>
    <property type="match status" value="1"/>
</dbReference>
<dbReference type="Proteomes" id="UP000766336">
    <property type="component" value="Unassembled WGS sequence"/>
</dbReference>
<accession>A0ABS5QH90</accession>
<organism evidence="3 4">
    <name type="scientific">Roseococcus pinisoli</name>
    <dbReference type="NCBI Taxonomy" id="2835040"/>
    <lineage>
        <taxon>Bacteria</taxon>
        <taxon>Pseudomonadati</taxon>
        <taxon>Pseudomonadota</taxon>
        <taxon>Alphaproteobacteria</taxon>
        <taxon>Acetobacterales</taxon>
        <taxon>Roseomonadaceae</taxon>
        <taxon>Roseococcus</taxon>
    </lineage>
</organism>
<feature type="chain" id="PRO_5046818019" evidence="2">
    <location>
        <begin position="24"/>
        <end position="323"/>
    </location>
</feature>
<reference evidence="3 4" key="1">
    <citation type="submission" date="2021-05" db="EMBL/GenBank/DDBJ databases">
        <title>Roseococcus sp. XZZS9, whole genome shotgun sequencing project.</title>
        <authorList>
            <person name="Zhao G."/>
            <person name="Shen L."/>
        </authorList>
    </citation>
    <scope>NUCLEOTIDE SEQUENCE [LARGE SCALE GENOMIC DNA]</scope>
    <source>
        <strain evidence="3 4">XZZS9</strain>
    </source>
</reference>
<protein>
    <submittedName>
        <fullName evidence="3">Tripartite tricarboxylate transporter substrate binding protein</fullName>
    </submittedName>
</protein>
<evidence type="ECO:0000256" key="2">
    <source>
        <dbReference type="SAM" id="SignalP"/>
    </source>
</evidence>
<dbReference type="InterPro" id="IPR005064">
    <property type="entry name" value="BUG"/>
</dbReference>
<dbReference type="SUPFAM" id="SSF53850">
    <property type="entry name" value="Periplasmic binding protein-like II"/>
    <property type="match status" value="1"/>
</dbReference>
<dbReference type="PIRSF" id="PIRSF017082">
    <property type="entry name" value="YflP"/>
    <property type="match status" value="1"/>
</dbReference>
<keyword evidence="2" id="KW-0732">Signal</keyword>
<dbReference type="InterPro" id="IPR042100">
    <property type="entry name" value="Bug_dom1"/>
</dbReference>
<evidence type="ECO:0000256" key="1">
    <source>
        <dbReference type="ARBA" id="ARBA00006987"/>
    </source>
</evidence>
<sequence length="323" mass="34256">MSVSRRSLGLLGASALAAPPAWAQQGFPNRPVRLIVPYPAGGATDVIARLIAERLAARWAQPVVVENRAGAGATVGAAYVAQQPADGYTLFETTSAHTISASLYRSLPYDPIRDFTAITLTATVPLVMVVTKSIPANTPAEFVEWARSQQRGVTAASTGNGTAQHLTAELFKGRTGIAAEHVPYRGDAPMITDLLSGTVQFAFATLSAVLPHIRDGGLKALALAHPRRMEALPDTPTFAEAGFPDFEAATWFGTFAPAGLPEEIREGIAREISAIVADPAMTRRLVEMGAEVNNDGPRAFDAFIGRETARWAEAVRLSGARIN</sequence>
<dbReference type="Gene3D" id="3.40.190.10">
    <property type="entry name" value="Periplasmic binding protein-like II"/>
    <property type="match status" value="1"/>
</dbReference>
<proteinExistence type="inferred from homology"/>
<gene>
    <name evidence="3" type="ORF">KHU32_19100</name>
</gene>
<dbReference type="Gene3D" id="3.40.190.150">
    <property type="entry name" value="Bordetella uptake gene, domain 1"/>
    <property type="match status" value="1"/>
</dbReference>
<evidence type="ECO:0000313" key="3">
    <source>
        <dbReference type="EMBL" id="MBS7813061.1"/>
    </source>
</evidence>
<dbReference type="PANTHER" id="PTHR42928">
    <property type="entry name" value="TRICARBOXYLATE-BINDING PROTEIN"/>
    <property type="match status" value="1"/>
</dbReference>
<name>A0ABS5QH90_9PROT</name>
<keyword evidence="4" id="KW-1185">Reference proteome</keyword>
<dbReference type="PANTHER" id="PTHR42928:SF5">
    <property type="entry name" value="BLR1237 PROTEIN"/>
    <property type="match status" value="1"/>
</dbReference>
<dbReference type="Pfam" id="PF03401">
    <property type="entry name" value="TctC"/>
    <property type="match status" value="1"/>
</dbReference>
<comment type="similarity">
    <text evidence="1">Belongs to the UPF0065 (bug) family.</text>
</comment>